<dbReference type="PANTHER" id="PTHR33969">
    <property type="entry name" value="SEGREGATION AND CONDENSATION PROTEIN A"/>
    <property type="match status" value="1"/>
</dbReference>
<evidence type="ECO:0000313" key="4">
    <source>
        <dbReference type="Proteomes" id="UP000219439"/>
    </source>
</evidence>
<accession>A0A285NFU1</accession>
<organism evidence="3 4">
    <name type="scientific">Cohaesibacter gelatinilyticus</name>
    <dbReference type="NCBI Taxonomy" id="372072"/>
    <lineage>
        <taxon>Bacteria</taxon>
        <taxon>Pseudomonadati</taxon>
        <taxon>Pseudomonadota</taxon>
        <taxon>Alphaproteobacteria</taxon>
        <taxon>Hyphomicrobiales</taxon>
        <taxon>Cohaesibacteraceae</taxon>
    </lineage>
</organism>
<protein>
    <recommendedName>
        <fullName evidence="1">Segregation and condensation protein A</fullName>
    </recommendedName>
</protein>
<dbReference type="AlphaFoldDB" id="A0A285NFU1"/>
<evidence type="ECO:0000256" key="2">
    <source>
        <dbReference type="SAM" id="MobiDB-lite"/>
    </source>
</evidence>
<sequence length="302" mass="34142">MNQDPKLDDRDPEIAAPAEADGSVTNEGAKSASSSDGDNKDIHWEQMEQYRLTNGPRSEGEPNLIVDVDGFEGPLDFLLMLARQQKLDLTRISILALAEQYLDFIEEARKLRLELAADYLVMAAWLAYLKSRLLLPDPEDEDEPSGEELAAMLAFRLKRLEAMREVSTSLMERSQLGQDFFVRGAPEDMSLRKKVRFSANLYDLLTSYAAQRQRQAVSLVHVRKREVWSLQEAREILQRLIGSVADWTPVDVLLSSYLRLDDIRATALASSFAASLELVREGHLEVRQTEAFGQIMVRSAKK</sequence>
<dbReference type="Pfam" id="PF02616">
    <property type="entry name" value="SMC_ScpA"/>
    <property type="match status" value="1"/>
</dbReference>
<dbReference type="PANTHER" id="PTHR33969:SF2">
    <property type="entry name" value="SEGREGATION AND CONDENSATION PROTEIN A"/>
    <property type="match status" value="1"/>
</dbReference>
<dbReference type="InterPro" id="IPR003768">
    <property type="entry name" value="ScpA"/>
</dbReference>
<feature type="compositionally biased region" description="Polar residues" evidence="2">
    <location>
        <begin position="23"/>
        <end position="36"/>
    </location>
</feature>
<keyword evidence="4" id="KW-1185">Reference proteome</keyword>
<dbReference type="EMBL" id="OBEL01000001">
    <property type="protein sequence ID" value="SNZ07753.1"/>
    <property type="molecule type" value="Genomic_DNA"/>
</dbReference>
<dbReference type="Proteomes" id="UP000219439">
    <property type="component" value="Unassembled WGS sequence"/>
</dbReference>
<evidence type="ECO:0000256" key="1">
    <source>
        <dbReference type="ARBA" id="ARBA00044777"/>
    </source>
</evidence>
<reference evidence="3 4" key="1">
    <citation type="submission" date="2017-09" db="EMBL/GenBank/DDBJ databases">
        <authorList>
            <person name="Ehlers B."/>
            <person name="Leendertz F.H."/>
        </authorList>
    </citation>
    <scope>NUCLEOTIDE SEQUENCE [LARGE SCALE GENOMIC DNA]</scope>
    <source>
        <strain evidence="3 4">DSM 18289</strain>
    </source>
</reference>
<proteinExistence type="predicted"/>
<gene>
    <name evidence="3" type="ORF">SAMN06265368_1252</name>
</gene>
<dbReference type="Gene3D" id="6.10.250.2410">
    <property type="match status" value="1"/>
</dbReference>
<feature type="region of interest" description="Disordered" evidence="2">
    <location>
        <begin position="1"/>
        <end position="41"/>
    </location>
</feature>
<feature type="compositionally biased region" description="Basic and acidic residues" evidence="2">
    <location>
        <begin position="1"/>
        <end position="13"/>
    </location>
</feature>
<name>A0A285NFU1_9HYPH</name>
<evidence type="ECO:0000313" key="3">
    <source>
        <dbReference type="EMBL" id="SNZ07753.1"/>
    </source>
</evidence>